<organism evidence="6 7">
    <name type="scientific">Syntrophotalea acetylenica</name>
    <name type="common">Pelobacter acetylenicus</name>
    <dbReference type="NCBI Taxonomy" id="29542"/>
    <lineage>
        <taxon>Bacteria</taxon>
        <taxon>Pseudomonadati</taxon>
        <taxon>Thermodesulfobacteriota</taxon>
        <taxon>Desulfuromonadia</taxon>
        <taxon>Desulfuromonadales</taxon>
        <taxon>Syntrophotaleaceae</taxon>
        <taxon>Syntrophotalea</taxon>
    </lineage>
</organism>
<keyword evidence="7" id="KW-1185">Reference proteome</keyword>
<reference evidence="6 7" key="1">
    <citation type="journal article" date="2017" name="Genome Announc.">
        <title>Complete Genome Sequences of Two Acetylene-Fermenting Pelobacter acetylenicus Strains.</title>
        <authorList>
            <person name="Sutton J.M."/>
            <person name="Baesman S.M."/>
            <person name="Fierst J.L."/>
            <person name="Poret-Peterson A.T."/>
            <person name="Oremland R.S."/>
            <person name="Dunlap D.S."/>
            <person name="Akob D.M."/>
        </authorList>
    </citation>
    <scope>NUCLEOTIDE SEQUENCE [LARGE SCALE GENOMIC DNA]</scope>
    <source>
        <strain evidence="6 7">DSM 3247</strain>
    </source>
</reference>
<name>A0A1L3GJF6_SYNAC</name>
<proteinExistence type="predicted"/>
<evidence type="ECO:0000256" key="1">
    <source>
        <dbReference type="ARBA" id="ARBA00022475"/>
    </source>
</evidence>
<dbReference type="Pfam" id="PF06835">
    <property type="entry name" value="LptC"/>
    <property type="match status" value="1"/>
</dbReference>
<dbReference type="STRING" id="29542.A6070_08450"/>
<dbReference type="PANTHER" id="PTHR37481">
    <property type="entry name" value="LIPOPOLYSACCHARIDE EXPORT SYSTEM PROTEIN LPTC"/>
    <property type="match status" value="1"/>
</dbReference>
<accession>A0A1L3GJF6</accession>
<dbReference type="Gene3D" id="2.60.450.10">
    <property type="entry name" value="Lipopolysaccharide (LPS) transport protein A like domain"/>
    <property type="match status" value="1"/>
</dbReference>
<evidence type="ECO:0000313" key="6">
    <source>
        <dbReference type="EMBL" id="APG26067.1"/>
    </source>
</evidence>
<dbReference type="AlphaFoldDB" id="A0A1L3GJF6"/>
<dbReference type="KEGG" id="pace:A6070_08450"/>
<dbReference type="Proteomes" id="UP000182264">
    <property type="component" value="Chromosome"/>
</dbReference>
<keyword evidence="4" id="KW-1133">Transmembrane helix</keyword>
<dbReference type="GO" id="GO:0030288">
    <property type="term" value="C:outer membrane-bounded periplasmic space"/>
    <property type="evidence" value="ECO:0007669"/>
    <property type="project" value="TreeGrafter"/>
</dbReference>
<dbReference type="GO" id="GO:0017089">
    <property type="term" value="F:glycolipid transfer activity"/>
    <property type="evidence" value="ECO:0007669"/>
    <property type="project" value="TreeGrafter"/>
</dbReference>
<gene>
    <name evidence="6" type="ORF">A7E75_14415</name>
</gene>
<keyword evidence="5" id="KW-0472">Membrane</keyword>
<dbReference type="PANTHER" id="PTHR37481:SF1">
    <property type="entry name" value="LIPOPOLYSACCHARIDE EXPORT SYSTEM PROTEIN LPTC"/>
    <property type="match status" value="1"/>
</dbReference>
<dbReference type="EMBL" id="CP015518">
    <property type="protein sequence ID" value="APG26067.1"/>
    <property type="molecule type" value="Genomic_DNA"/>
</dbReference>
<evidence type="ECO:0000256" key="4">
    <source>
        <dbReference type="ARBA" id="ARBA00022989"/>
    </source>
</evidence>
<dbReference type="InterPro" id="IPR010664">
    <property type="entry name" value="LipoPS_assembly_LptC-rel"/>
</dbReference>
<keyword evidence="1" id="KW-1003">Cell membrane</keyword>
<evidence type="ECO:0000313" key="7">
    <source>
        <dbReference type="Proteomes" id="UP000182264"/>
    </source>
</evidence>
<protein>
    <submittedName>
        <fullName evidence="6">LPS export ABC transporter periplasmic protein LptC</fullName>
    </submittedName>
</protein>
<dbReference type="GO" id="GO:0005886">
    <property type="term" value="C:plasma membrane"/>
    <property type="evidence" value="ECO:0007669"/>
    <property type="project" value="InterPro"/>
</dbReference>
<evidence type="ECO:0000256" key="3">
    <source>
        <dbReference type="ARBA" id="ARBA00022692"/>
    </source>
</evidence>
<dbReference type="InterPro" id="IPR026265">
    <property type="entry name" value="LptC"/>
</dbReference>
<evidence type="ECO:0000256" key="2">
    <source>
        <dbReference type="ARBA" id="ARBA00022519"/>
    </source>
</evidence>
<keyword evidence="3" id="KW-0812">Transmembrane</keyword>
<dbReference type="GO" id="GO:0015221">
    <property type="term" value="F:lipopolysaccharide transmembrane transporter activity"/>
    <property type="evidence" value="ECO:0007669"/>
    <property type="project" value="InterPro"/>
</dbReference>
<dbReference type="NCBIfam" id="TIGR04409">
    <property type="entry name" value="LptC_YrbK"/>
    <property type="match status" value="1"/>
</dbReference>
<evidence type="ECO:0000256" key="5">
    <source>
        <dbReference type="ARBA" id="ARBA00023136"/>
    </source>
</evidence>
<sequence>MLIAILALCLALGFRIYSHRRETPPESVVDALPSGTDLSLQDVQYTETSQGIRRWSLAARSAAYDAGQGQSAVQDMRVEFFDREGRLQMVLTAREGLWTQNSGDIVAKGDVVVKAVEGYTLSSEELRYQSATDQVSTDKPVRLEDNNLQLDARGMRYGLKDRSLKLFSEVRATLNTQGTGF</sequence>
<keyword evidence="2" id="KW-0997">Cell inner membrane</keyword>
<dbReference type="InterPro" id="IPR052363">
    <property type="entry name" value="LPS_export_LptC"/>
</dbReference>